<feature type="compositionally biased region" description="Basic and acidic residues" evidence="12">
    <location>
        <begin position="1136"/>
        <end position="1159"/>
    </location>
</feature>
<feature type="region of interest" description="Disordered" evidence="12">
    <location>
        <begin position="913"/>
        <end position="933"/>
    </location>
</feature>
<keyword evidence="5" id="KW-0156">Chromatin regulator</keyword>
<evidence type="ECO:0000256" key="1">
    <source>
        <dbReference type="ARBA" id="ARBA00004123"/>
    </source>
</evidence>
<dbReference type="SUPFAM" id="SSF51197">
    <property type="entry name" value="Clavaminate synthase-like"/>
    <property type="match status" value="1"/>
</dbReference>
<feature type="compositionally biased region" description="Low complexity" evidence="12">
    <location>
        <begin position="506"/>
        <end position="517"/>
    </location>
</feature>
<dbReference type="GO" id="GO:0005634">
    <property type="term" value="C:nucleus"/>
    <property type="evidence" value="ECO:0007669"/>
    <property type="project" value="UniProtKB-SubCell"/>
</dbReference>
<evidence type="ECO:0000256" key="5">
    <source>
        <dbReference type="ARBA" id="ARBA00022853"/>
    </source>
</evidence>
<dbReference type="InterPro" id="IPR001965">
    <property type="entry name" value="Znf_PHD"/>
</dbReference>
<feature type="compositionally biased region" description="Low complexity" evidence="12">
    <location>
        <begin position="1221"/>
        <end position="1238"/>
    </location>
</feature>
<feature type="compositionally biased region" description="Basic and acidic residues" evidence="12">
    <location>
        <begin position="824"/>
        <end position="837"/>
    </location>
</feature>
<dbReference type="InterPro" id="IPR003347">
    <property type="entry name" value="JmjC_dom"/>
</dbReference>
<dbReference type="PROSITE" id="PS51184">
    <property type="entry name" value="JMJC"/>
    <property type="match status" value="1"/>
</dbReference>
<feature type="non-terminal residue" evidence="14">
    <location>
        <position position="1342"/>
    </location>
</feature>
<dbReference type="OrthoDB" id="5876800at2759"/>
<dbReference type="GO" id="GO:0051213">
    <property type="term" value="F:dioxygenase activity"/>
    <property type="evidence" value="ECO:0007669"/>
    <property type="project" value="UniProtKB-KW"/>
</dbReference>
<dbReference type="CDD" id="cd15489">
    <property type="entry name" value="PHD_SF"/>
    <property type="match status" value="1"/>
</dbReference>
<dbReference type="InterPro" id="IPR041070">
    <property type="entry name" value="JHD"/>
</dbReference>
<dbReference type="InterPro" id="IPR011011">
    <property type="entry name" value="Znf_FYVE_PHD"/>
</dbReference>
<feature type="compositionally biased region" description="Basic and acidic residues" evidence="12">
    <location>
        <begin position="1062"/>
        <end position="1090"/>
    </location>
</feature>
<dbReference type="EMBL" id="OA882104">
    <property type="protein sequence ID" value="CAD7272824.1"/>
    <property type="molecule type" value="Genomic_DNA"/>
</dbReference>
<comment type="subcellular location">
    <subcellularLocation>
        <location evidence="1">Nucleus</location>
    </subcellularLocation>
</comment>
<feature type="domain" description="JmjC" evidence="13">
    <location>
        <begin position="195"/>
        <end position="352"/>
    </location>
</feature>
<keyword evidence="15" id="KW-1185">Reference proteome</keyword>
<dbReference type="InterPro" id="IPR019787">
    <property type="entry name" value="Znf_PHD-finger"/>
</dbReference>
<name>A0A7R9BCT4_9CRUS</name>
<evidence type="ECO:0000256" key="4">
    <source>
        <dbReference type="ARBA" id="ARBA00022833"/>
    </source>
</evidence>
<feature type="region of interest" description="Disordered" evidence="12">
    <location>
        <begin position="1035"/>
        <end position="1198"/>
    </location>
</feature>
<reference evidence="14" key="1">
    <citation type="submission" date="2020-11" db="EMBL/GenBank/DDBJ databases">
        <authorList>
            <person name="Tran Van P."/>
        </authorList>
    </citation>
    <scope>NUCLEOTIDE SEQUENCE</scope>
</reference>
<keyword evidence="7" id="KW-0560">Oxidoreductase</keyword>
<keyword evidence="6" id="KW-0223">Dioxygenase</keyword>
<dbReference type="Gene3D" id="2.60.120.650">
    <property type="entry name" value="Cupin"/>
    <property type="match status" value="1"/>
</dbReference>
<feature type="compositionally biased region" description="Polar residues" evidence="12">
    <location>
        <begin position="1035"/>
        <end position="1055"/>
    </location>
</feature>
<feature type="compositionally biased region" description="Polar residues" evidence="12">
    <location>
        <begin position="987"/>
        <end position="1009"/>
    </location>
</feature>
<keyword evidence="10" id="KW-0804">Transcription</keyword>
<keyword evidence="9" id="KW-0805">Transcription regulation</keyword>
<dbReference type="Gene3D" id="1.20.58.1360">
    <property type="match status" value="1"/>
</dbReference>
<evidence type="ECO:0000256" key="2">
    <source>
        <dbReference type="ARBA" id="ARBA00022723"/>
    </source>
</evidence>
<feature type="region of interest" description="Disordered" evidence="12">
    <location>
        <begin position="1220"/>
        <end position="1246"/>
    </location>
</feature>
<dbReference type="Pfam" id="PF02373">
    <property type="entry name" value="JmjC"/>
    <property type="match status" value="1"/>
</dbReference>
<dbReference type="SMART" id="SM00558">
    <property type="entry name" value="JmjC"/>
    <property type="match status" value="1"/>
</dbReference>
<proteinExistence type="predicted"/>
<keyword evidence="2" id="KW-0479">Metal-binding</keyword>
<feature type="compositionally biased region" description="Low complexity" evidence="12">
    <location>
        <begin position="1160"/>
        <end position="1194"/>
    </location>
</feature>
<feature type="compositionally biased region" description="Basic residues" evidence="12">
    <location>
        <begin position="838"/>
        <end position="847"/>
    </location>
</feature>
<evidence type="ECO:0000259" key="13">
    <source>
        <dbReference type="PROSITE" id="PS51184"/>
    </source>
</evidence>
<protein>
    <recommendedName>
        <fullName evidence="13">JmjC domain-containing protein</fullName>
    </recommendedName>
</protein>
<feature type="compositionally biased region" description="Basic and acidic residues" evidence="12">
    <location>
        <begin position="518"/>
        <end position="561"/>
    </location>
</feature>
<dbReference type="SUPFAM" id="SSF57903">
    <property type="entry name" value="FYVE/PHD zinc finger"/>
    <property type="match status" value="1"/>
</dbReference>
<evidence type="ECO:0000313" key="15">
    <source>
        <dbReference type="Proteomes" id="UP000678499"/>
    </source>
</evidence>
<keyword evidence="4" id="KW-0862">Zinc</keyword>
<keyword evidence="8" id="KW-0408">Iron</keyword>
<keyword evidence="11" id="KW-0539">Nucleus</keyword>
<dbReference type="Proteomes" id="UP000678499">
    <property type="component" value="Unassembled WGS sequence"/>
</dbReference>
<dbReference type="GO" id="GO:0006325">
    <property type="term" value="P:chromatin organization"/>
    <property type="evidence" value="ECO:0007669"/>
    <property type="project" value="UniProtKB-KW"/>
</dbReference>
<feature type="region of interest" description="Disordered" evidence="12">
    <location>
        <begin position="769"/>
        <end position="852"/>
    </location>
</feature>
<dbReference type="PANTHER" id="PTHR23123">
    <property type="entry name" value="PHD/F-BOX CONTAINING PROTEIN"/>
    <property type="match status" value="1"/>
</dbReference>
<evidence type="ECO:0000256" key="8">
    <source>
        <dbReference type="ARBA" id="ARBA00023004"/>
    </source>
</evidence>
<accession>A0A7R9BCT4</accession>
<evidence type="ECO:0000313" key="14">
    <source>
        <dbReference type="EMBL" id="CAD7272824.1"/>
    </source>
</evidence>
<keyword evidence="3" id="KW-0863">Zinc-finger</keyword>
<gene>
    <name evidence="14" type="ORF">NMOB1V02_LOCUS742</name>
</gene>
<evidence type="ECO:0000256" key="6">
    <source>
        <dbReference type="ARBA" id="ARBA00022964"/>
    </source>
</evidence>
<organism evidence="14">
    <name type="scientific">Notodromas monacha</name>
    <dbReference type="NCBI Taxonomy" id="399045"/>
    <lineage>
        <taxon>Eukaryota</taxon>
        <taxon>Metazoa</taxon>
        <taxon>Ecdysozoa</taxon>
        <taxon>Arthropoda</taxon>
        <taxon>Crustacea</taxon>
        <taxon>Oligostraca</taxon>
        <taxon>Ostracoda</taxon>
        <taxon>Podocopa</taxon>
        <taxon>Podocopida</taxon>
        <taxon>Cypridocopina</taxon>
        <taxon>Cypridoidea</taxon>
        <taxon>Cyprididae</taxon>
        <taxon>Notodromas</taxon>
    </lineage>
</organism>
<dbReference type="InterPro" id="IPR050690">
    <property type="entry name" value="JHDM1_Histone_Demethylase"/>
</dbReference>
<evidence type="ECO:0000256" key="11">
    <source>
        <dbReference type="ARBA" id="ARBA00023242"/>
    </source>
</evidence>
<dbReference type="GO" id="GO:0008270">
    <property type="term" value="F:zinc ion binding"/>
    <property type="evidence" value="ECO:0007669"/>
    <property type="project" value="UniProtKB-KW"/>
</dbReference>
<evidence type="ECO:0000256" key="3">
    <source>
        <dbReference type="ARBA" id="ARBA00022771"/>
    </source>
</evidence>
<dbReference type="PROSITE" id="PS01359">
    <property type="entry name" value="ZF_PHD_1"/>
    <property type="match status" value="1"/>
</dbReference>
<evidence type="ECO:0000256" key="12">
    <source>
        <dbReference type="SAM" id="MobiDB-lite"/>
    </source>
</evidence>
<feature type="region of interest" description="Disordered" evidence="12">
    <location>
        <begin position="466"/>
        <end position="713"/>
    </location>
</feature>
<feature type="compositionally biased region" description="Basic and acidic residues" evidence="12">
    <location>
        <begin position="679"/>
        <end position="711"/>
    </location>
</feature>
<dbReference type="Pfam" id="PF00628">
    <property type="entry name" value="PHD"/>
    <property type="match status" value="1"/>
</dbReference>
<evidence type="ECO:0000256" key="9">
    <source>
        <dbReference type="ARBA" id="ARBA00023015"/>
    </source>
</evidence>
<feature type="region of interest" description="Disordered" evidence="12">
    <location>
        <begin position="986"/>
        <end position="1023"/>
    </location>
</feature>
<dbReference type="SMART" id="SM00249">
    <property type="entry name" value="PHD"/>
    <property type="match status" value="1"/>
</dbReference>
<feature type="compositionally biased region" description="Acidic residues" evidence="12">
    <location>
        <begin position="636"/>
        <end position="646"/>
    </location>
</feature>
<dbReference type="EMBL" id="CAJPEX010000067">
    <property type="protein sequence ID" value="CAG0912976.1"/>
    <property type="molecule type" value="Genomic_DNA"/>
</dbReference>
<evidence type="ECO:0000256" key="7">
    <source>
        <dbReference type="ARBA" id="ARBA00023002"/>
    </source>
</evidence>
<evidence type="ECO:0000256" key="10">
    <source>
        <dbReference type="ARBA" id="ARBA00023163"/>
    </source>
</evidence>
<dbReference type="Pfam" id="PF17811">
    <property type="entry name" value="JHD"/>
    <property type="match status" value="1"/>
</dbReference>
<sequence length="1342" mass="147136">MVTEEGDSCPCGEQRSDGVFMVQCDSCGRWYHGMCCDLPEYRAHLIDMFVCRKCTTGHKEILNQHRHDPTDPSGNSKPVQCGTSDFLEELSSRDLYDAELVIVRLRAQQFNLLYVCQNGLDKPVLVAEKDGLDLKMPGGKFGSPKDVEKLVGSDKVVDVIDSTRQTSIRMTLRELVKYYESPRKGAILNCISLEVSETKLGNLVDSPYLVRKLSWDDTIWPEEKERETGCDVQKYCLISAKDSYTDFHIDFGGSTVWYHIFKGEKVFYLVRPTKANLAAYKKWLGSANQLETFFGDLADVCYKLKVKQGSTLFIPSGWIHAVWTPVDSIVFGGNFLHNHSISTQLQIYEMEKRASTPPKLCYPYLETLHWVAAIHMLKDFEDWKKDNKVTGVRKKRADAVMPVPPFYMMRGLKALSNALKSWANASCYKSSTSARREPIPISEPNKLVKDLAKEVKFLEKELGEIALEDESPSPMPANPTVSAKPVPAKDASPKPTQTTKAKRSNQRVAASQAAARAPKSETAKSKKAEPEKQKKSVPSKEKTKGEIPSEKRDSPVVKAETEAQPPARGSQRIRGRAPARYRSESPVQPAPRKGLKRTMKKTVEEAPPVKLPRWTPKKTRGALKDAVKPDPMTQFDFEDESNEGEIESNQVLKKPPTKKPSPQKNSAEKAKPRGKNRKKLVETEPVKSEEESVDLETKPEVAPEDLNKDVPGDSDVFGMFSQVANTFRKVEPLKLSIKHDPSKSESAKSTVIIAAEKVINDYLNKIKPVKKRKSPATKRETHENIDEGNLVVKISKKTAKNPPKNQETKKPRKAVVQTGSKKKTPAERRKPGTEKTPVRKPARSKAKKAVEAAPVVVAKKSSADGEKEVEEEEVLNGLVIDEHAVVTDPVKSPVPETFKLKFSLGKRGGISVATSPVHGTGSPDRLESTWDHTSSSGIDQLLKASVLDAEDKRIAQEVVESGRASPSTRDAIAGMLSIGRVNPFPGLTSSSGTPPWQSPLSSAMSSRLAGNSPMYGSESPVHVSSPVHTGCGSLMASSSLANPLSMSTGLSSTKQNVKKHRPLEPYHIVDTKDDDQGSDGEPVKEVHQDDDFVYTPLNDSDDELGTDGTKRKLGGGSKKPEDSAWSPRARVVSGPKPERPHREGTQRTWAEKGLQEARKSSVPTTSSSSAGPSWASPEGAGRSSSPDPSDPTSPLHMTAAFLLNSPALLGGNVKKDTKLGFRSFPAPKSSPSSSSSSDAFKRRPKKGMATAKQSFLLIKDVLQHHATRSMLLTSLSDPGDDELSTPTSSCRLSDASICFVVRRKTPMKRDKPRQPRVTGGGSLAAFGANRVSSALALLQLGC</sequence>
<dbReference type="InterPro" id="IPR019786">
    <property type="entry name" value="Zinc_finger_PHD-type_CS"/>
</dbReference>